<dbReference type="AlphaFoldDB" id="A0A1R2CZN6"/>
<sequence length="71" mass="8585">MQFGLRYLMSKFSLKKEKISFWTVSWIFAFNILSYVALLELSAPYSKIRSFWSLDMHYDGTFTDRRRESSR</sequence>
<feature type="transmembrane region" description="Helical" evidence="1">
    <location>
        <begin position="20"/>
        <end position="39"/>
    </location>
</feature>
<keyword evidence="1" id="KW-0812">Transmembrane</keyword>
<comment type="caution">
    <text evidence="2">The sequence shown here is derived from an EMBL/GenBank/DDBJ whole genome shotgun (WGS) entry which is preliminary data.</text>
</comment>
<dbReference type="EMBL" id="MPUH01000026">
    <property type="protein sequence ID" value="OMJ94464.1"/>
    <property type="molecule type" value="Genomic_DNA"/>
</dbReference>
<name>A0A1R2CZN6_9CILI</name>
<dbReference type="Proteomes" id="UP000187209">
    <property type="component" value="Unassembled WGS sequence"/>
</dbReference>
<reference evidence="2 3" key="1">
    <citation type="submission" date="2016-11" db="EMBL/GenBank/DDBJ databases">
        <title>The macronuclear genome of Stentor coeruleus: a giant cell with tiny introns.</title>
        <authorList>
            <person name="Slabodnick M."/>
            <person name="Ruby J.G."/>
            <person name="Reiff S.B."/>
            <person name="Swart E.C."/>
            <person name="Gosai S."/>
            <person name="Prabakaran S."/>
            <person name="Witkowska E."/>
            <person name="Larue G.E."/>
            <person name="Fisher S."/>
            <person name="Freeman R.M."/>
            <person name="Gunawardena J."/>
            <person name="Chu W."/>
            <person name="Stover N.A."/>
            <person name="Gregory B.D."/>
            <person name="Nowacki M."/>
            <person name="Derisi J."/>
            <person name="Roy S.W."/>
            <person name="Marshall W.F."/>
            <person name="Sood P."/>
        </authorList>
    </citation>
    <scope>NUCLEOTIDE SEQUENCE [LARGE SCALE GENOMIC DNA]</scope>
    <source>
        <strain evidence="2">WM001</strain>
    </source>
</reference>
<evidence type="ECO:0000313" key="2">
    <source>
        <dbReference type="EMBL" id="OMJ94464.1"/>
    </source>
</evidence>
<evidence type="ECO:0000256" key="1">
    <source>
        <dbReference type="SAM" id="Phobius"/>
    </source>
</evidence>
<evidence type="ECO:0000313" key="3">
    <source>
        <dbReference type="Proteomes" id="UP000187209"/>
    </source>
</evidence>
<gene>
    <name evidence="2" type="ORF">SteCoe_2368</name>
</gene>
<organism evidence="2 3">
    <name type="scientific">Stentor coeruleus</name>
    <dbReference type="NCBI Taxonomy" id="5963"/>
    <lineage>
        <taxon>Eukaryota</taxon>
        <taxon>Sar</taxon>
        <taxon>Alveolata</taxon>
        <taxon>Ciliophora</taxon>
        <taxon>Postciliodesmatophora</taxon>
        <taxon>Heterotrichea</taxon>
        <taxon>Heterotrichida</taxon>
        <taxon>Stentoridae</taxon>
        <taxon>Stentor</taxon>
    </lineage>
</organism>
<keyword evidence="1" id="KW-1133">Transmembrane helix</keyword>
<keyword evidence="3" id="KW-1185">Reference proteome</keyword>
<accession>A0A1R2CZN6</accession>
<keyword evidence="1" id="KW-0472">Membrane</keyword>
<proteinExistence type="predicted"/>
<protein>
    <submittedName>
        <fullName evidence="2">Uncharacterized protein</fullName>
    </submittedName>
</protein>